<evidence type="ECO:0000259" key="7">
    <source>
        <dbReference type="Pfam" id="PF02601"/>
    </source>
</evidence>
<reference evidence="9" key="1">
    <citation type="submission" date="2023-05" db="EMBL/GenBank/DDBJ databases">
        <title>Cataloging the Phylogenetic Diversity of Human Bladder Bacteria.</title>
        <authorList>
            <person name="Du J."/>
        </authorList>
    </citation>
    <scope>NUCLEOTIDE SEQUENCE</scope>
    <source>
        <strain evidence="9">UMB1231</strain>
    </source>
</reference>
<keyword evidence="4 5" id="KW-0269">Exonuclease</keyword>
<dbReference type="Pfam" id="PF13742">
    <property type="entry name" value="tRNA_anti_2"/>
    <property type="match status" value="1"/>
</dbReference>
<dbReference type="GO" id="GO:0008855">
    <property type="term" value="F:exodeoxyribonuclease VII activity"/>
    <property type="evidence" value="ECO:0007669"/>
    <property type="project" value="UniProtKB-UniRule"/>
</dbReference>
<dbReference type="InterPro" id="IPR020579">
    <property type="entry name" value="Exonuc_VII_lsu_C"/>
</dbReference>
<feature type="domain" description="Exonuclease VII large subunit C-terminal" evidence="7">
    <location>
        <begin position="129"/>
        <end position="437"/>
    </location>
</feature>
<dbReference type="GO" id="GO:0005737">
    <property type="term" value="C:cytoplasm"/>
    <property type="evidence" value="ECO:0007669"/>
    <property type="project" value="UniProtKB-SubCell"/>
</dbReference>
<comment type="subcellular location">
    <subcellularLocation>
        <location evidence="5 6">Cytoplasm</location>
    </subcellularLocation>
</comment>
<evidence type="ECO:0000313" key="10">
    <source>
        <dbReference type="Proteomes" id="UP001229251"/>
    </source>
</evidence>
<comment type="similarity">
    <text evidence="5 6">Belongs to the XseA family.</text>
</comment>
<accession>A0AAJ1Q5M2</accession>
<dbReference type="AlphaFoldDB" id="A0AAJ1Q5M2"/>
<dbReference type="RefSeq" id="WP_285066312.1">
    <property type="nucleotide sequence ID" value="NZ_JASOOE010000017.1"/>
</dbReference>
<dbReference type="EMBL" id="JASOOE010000017">
    <property type="protein sequence ID" value="MDK7187885.1"/>
    <property type="molecule type" value="Genomic_DNA"/>
</dbReference>
<dbReference type="PANTHER" id="PTHR30008:SF0">
    <property type="entry name" value="EXODEOXYRIBONUCLEASE 7 LARGE SUBUNIT"/>
    <property type="match status" value="1"/>
</dbReference>
<evidence type="ECO:0000256" key="6">
    <source>
        <dbReference type="RuleBase" id="RU004355"/>
    </source>
</evidence>
<evidence type="ECO:0000313" key="9">
    <source>
        <dbReference type="EMBL" id="MDK7187885.1"/>
    </source>
</evidence>
<name>A0AAJ1Q5M2_9LACT</name>
<evidence type="ECO:0000256" key="4">
    <source>
        <dbReference type="ARBA" id="ARBA00022839"/>
    </source>
</evidence>
<comment type="catalytic activity">
    <reaction evidence="5 6">
        <text>Exonucleolytic cleavage in either 5'- to 3'- or 3'- to 5'-direction to yield nucleoside 5'-phosphates.</text>
        <dbReference type="EC" id="3.1.11.6"/>
    </reaction>
</comment>
<dbReference type="Proteomes" id="UP001229251">
    <property type="component" value="Unassembled WGS sequence"/>
</dbReference>
<dbReference type="PANTHER" id="PTHR30008">
    <property type="entry name" value="EXODEOXYRIBONUCLEASE 7 LARGE SUBUNIT"/>
    <property type="match status" value="1"/>
</dbReference>
<dbReference type="GO" id="GO:0006308">
    <property type="term" value="P:DNA catabolic process"/>
    <property type="evidence" value="ECO:0007669"/>
    <property type="project" value="UniProtKB-UniRule"/>
</dbReference>
<evidence type="ECO:0000256" key="5">
    <source>
        <dbReference type="HAMAP-Rule" id="MF_00378"/>
    </source>
</evidence>
<dbReference type="GO" id="GO:0009318">
    <property type="term" value="C:exodeoxyribonuclease VII complex"/>
    <property type="evidence" value="ECO:0007669"/>
    <property type="project" value="UniProtKB-UniRule"/>
</dbReference>
<protein>
    <recommendedName>
        <fullName evidence="5">Exodeoxyribonuclease 7 large subunit</fullName>
        <ecNumber evidence="5">3.1.11.6</ecNumber>
    </recommendedName>
    <alternativeName>
        <fullName evidence="5">Exodeoxyribonuclease VII large subunit</fullName>
        <shortName evidence="5">Exonuclease VII large subunit</shortName>
    </alternativeName>
</protein>
<evidence type="ECO:0000256" key="3">
    <source>
        <dbReference type="ARBA" id="ARBA00022801"/>
    </source>
</evidence>
<keyword evidence="2 5" id="KW-0540">Nuclease</keyword>
<sequence>MPNENVLTVSALSQYINQKFERDPHLQKIRVVGEVSNYRYRANSHQYFALKEDKYVINAIVFKQKFAQIKFQLEEGMRVIVSARVGVYPGAGRYQLYVDAIEPDGIGSLYLALEQLKEKMRKAGYFDRPKKAIPAFPRKIAVITSPSGAVIRDIMTTVKRRFPLAQIIVFPARVQGQEAVQDLMEAFDQVKVHQNEMDVVILARGGGSIEDLWCFNDEELAHRILDCPLPVISSIGHETDITIADLVADLRAATPTAAAELAVPVLTDLYTRLDQAKQRLIYAFGQTLKAKRDNLQRLSSSYTLSQPQRIYQAYDQTLDYLKVKLTTQANAYFKEKYYLQAGMTARLIQMQPSHRIELAKEQLSNYKRQLNKAINSMQVDKQKSLQNLMGLLDAYSPLKIMDRGYAIVSRDDQIINDARLLKTEDLLKIRMRHGVVYSRVESVDSKIEEE</sequence>
<keyword evidence="3 5" id="KW-0378">Hydrolase</keyword>
<comment type="function">
    <text evidence="5">Bidirectionally degrades single-stranded DNA into large acid-insoluble oligonucleotides, which are then degraded further into small acid-soluble oligonucleotides.</text>
</comment>
<feature type="domain" description="OB-fold nucleic acid binding" evidence="8">
    <location>
        <begin position="7"/>
        <end position="102"/>
    </location>
</feature>
<dbReference type="CDD" id="cd04489">
    <property type="entry name" value="ExoVII_LU_OBF"/>
    <property type="match status" value="1"/>
</dbReference>
<dbReference type="InterPro" id="IPR003753">
    <property type="entry name" value="Exonuc_VII_L"/>
</dbReference>
<dbReference type="InterPro" id="IPR025824">
    <property type="entry name" value="OB-fold_nuc-bd_dom"/>
</dbReference>
<gene>
    <name evidence="5 9" type="primary">xseA</name>
    <name evidence="9" type="ORF">QP433_07815</name>
</gene>
<evidence type="ECO:0000256" key="2">
    <source>
        <dbReference type="ARBA" id="ARBA00022722"/>
    </source>
</evidence>
<organism evidence="9 10">
    <name type="scientific">Facklamia hominis</name>
    <dbReference type="NCBI Taxonomy" id="178214"/>
    <lineage>
        <taxon>Bacteria</taxon>
        <taxon>Bacillati</taxon>
        <taxon>Bacillota</taxon>
        <taxon>Bacilli</taxon>
        <taxon>Lactobacillales</taxon>
        <taxon>Aerococcaceae</taxon>
        <taxon>Facklamia</taxon>
    </lineage>
</organism>
<dbReference type="NCBIfam" id="TIGR00237">
    <property type="entry name" value="xseA"/>
    <property type="match status" value="1"/>
</dbReference>
<evidence type="ECO:0000259" key="8">
    <source>
        <dbReference type="Pfam" id="PF13742"/>
    </source>
</evidence>
<dbReference type="EC" id="3.1.11.6" evidence="5"/>
<comment type="subunit">
    <text evidence="5">Heterooligomer composed of large and small subunits.</text>
</comment>
<evidence type="ECO:0000256" key="1">
    <source>
        <dbReference type="ARBA" id="ARBA00022490"/>
    </source>
</evidence>
<comment type="caution">
    <text evidence="9">The sequence shown here is derived from an EMBL/GenBank/DDBJ whole genome shotgun (WGS) entry which is preliminary data.</text>
</comment>
<dbReference type="GO" id="GO:0003676">
    <property type="term" value="F:nucleic acid binding"/>
    <property type="evidence" value="ECO:0007669"/>
    <property type="project" value="InterPro"/>
</dbReference>
<dbReference type="HAMAP" id="MF_00378">
    <property type="entry name" value="Exonuc_7_L"/>
    <property type="match status" value="1"/>
</dbReference>
<keyword evidence="1 5" id="KW-0963">Cytoplasm</keyword>
<proteinExistence type="inferred from homology"/>
<dbReference type="Pfam" id="PF02601">
    <property type="entry name" value="Exonuc_VII_L"/>
    <property type="match status" value="1"/>
</dbReference>